<reference evidence="8 10" key="1">
    <citation type="submission" date="2016-10" db="EMBL/GenBank/DDBJ databases">
        <authorList>
            <person name="Varghese N."/>
            <person name="Submissions S."/>
        </authorList>
    </citation>
    <scope>NUCLEOTIDE SEQUENCE [LARGE SCALE GENOMIC DNA]</scope>
    <source>
        <strain evidence="4 11">WG10</strain>
        <strain evidence="5 10">WG2</strain>
        <strain evidence="7 8">WG5</strain>
    </source>
</reference>
<dbReference type="EMBL" id="FNBJ01000024">
    <property type="protein sequence ID" value="SDF77898.1"/>
    <property type="molecule type" value="Genomic_DNA"/>
</dbReference>
<dbReference type="InterPro" id="IPR012893">
    <property type="entry name" value="HipA-like_C"/>
</dbReference>
<dbReference type="AlphaFoldDB" id="A0A1G6S2D6"/>
<evidence type="ECO:0000259" key="3">
    <source>
        <dbReference type="Pfam" id="PF07804"/>
    </source>
</evidence>
<evidence type="ECO:0000313" key="11">
    <source>
        <dbReference type="Proteomes" id="UP000324896"/>
    </source>
</evidence>
<dbReference type="Proteomes" id="UP000198612">
    <property type="component" value="Unassembled WGS sequence"/>
</dbReference>
<evidence type="ECO:0000313" key="8">
    <source>
        <dbReference type="Proteomes" id="UP000198612"/>
    </source>
</evidence>
<evidence type="ECO:0000313" key="6">
    <source>
        <dbReference type="EMBL" id="SDI85679.1"/>
    </source>
</evidence>
<gene>
    <name evidence="4" type="ORF">SAMN04488597_1277</name>
    <name evidence="5" type="ORF">SAMN04488598_12420</name>
    <name evidence="7" type="ORF">SAMN04515652_12420</name>
    <name evidence="6" type="ORF">SAMN04515654_11748</name>
</gene>
<reference evidence="6 9" key="2">
    <citation type="submission" date="2016-10" db="EMBL/GenBank/DDBJ databases">
        <authorList>
            <person name="de Groot N.N."/>
        </authorList>
    </citation>
    <scope>NUCLEOTIDE SEQUENCE [LARGE SCALE GENOMIC DNA]</scope>
    <source>
        <strain evidence="6 9">WG7</strain>
    </source>
</reference>
<proteinExistence type="predicted"/>
<dbReference type="Proteomes" id="UP000324896">
    <property type="component" value="Unassembled WGS sequence"/>
</dbReference>
<keyword evidence="10" id="KW-1185">Reference proteome</keyword>
<dbReference type="EMBL" id="FNEH01000017">
    <property type="protein sequence ID" value="SDI85679.1"/>
    <property type="molecule type" value="Genomic_DNA"/>
</dbReference>
<dbReference type="GO" id="GO:0016301">
    <property type="term" value="F:kinase activity"/>
    <property type="evidence" value="ECO:0007669"/>
    <property type="project" value="UniProtKB-KW"/>
</dbReference>
<dbReference type="EMBL" id="FMYT01000027">
    <property type="protein sequence ID" value="SDD10833.1"/>
    <property type="molecule type" value="Genomic_DNA"/>
</dbReference>
<keyword evidence="1" id="KW-0808">Transferase</keyword>
<organism evidence="4 11">
    <name type="scientific">Halanaerobium congolense</name>
    <dbReference type="NCBI Taxonomy" id="54121"/>
    <lineage>
        <taxon>Bacteria</taxon>
        <taxon>Bacillati</taxon>
        <taxon>Bacillota</taxon>
        <taxon>Clostridia</taxon>
        <taxon>Halanaerobiales</taxon>
        <taxon>Halanaerobiaceae</taxon>
        <taxon>Halanaerobium</taxon>
    </lineage>
</organism>
<dbReference type="Pfam" id="PF07804">
    <property type="entry name" value="HipA_C"/>
    <property type="match status" value="1"/>
</dbReference>
<evidence type="ECO:0000313" key="5">
    <source>
        <dbReference type="EMBL" id="SDF77898.1"/>
    </source>
</evidence>
<name>A0A1G6S2D6_9FIRM</name>
<evidence type="ECO:0000313" key="10">
    <source>
        <dbReference type="Proteomes" id="UP000199519"/>
    </source>
</evidence>
<evidence type="ECO:0000313" key="4">
    <source>
        <dbReference type="EMBL" id="SDD10833.1"/>
    </source>
</evidence>
<dbReference type="Proteomes" id="UP000198945">
    <property type="component" value="Unassembled WGS sequence"/>
</dbReference>
<evidence type="ECO:0000256" key="1">
    <source>
        <dbReference type="ARBA" id="ARBA00022679"/>
    </source>
</evidence>
<feature type="domain" description="HipA-like C-terminal" evidence="3">
    <location>
        <begin position="34"/>
        <end position="185"/>
    </location>
</feature>
<evidence type="ECO:0000256" key="2">
    <source>
        <dbReference type="ARBA" id="ARBA00022777"/>
    </source>
</evidence>
<dbReference type="RefSeq" id="WP_089717099.1">
    <property type="nucleotide sequence ID" value="NZ_FMYT01000027.1"/>
</dbReference>
<evidence type="ECO:0000313" key="9">
    <source>
        <dbReference type="Proteomes" id="UP000198945"/>
    </source>
</evidence>
<protein>
    <submittedName>
        <fullName evidence="4">HipA-like C-terminal domain-containing protein</fullName>
    </submittedName>
</protein>
<dbReference type="EMBL" id="FOHG01000024">
    <property type="protein sequence ID" value="SET08467.1"/>
    <property type="molecule type" value="Genomic_DNA"/>
</dbReference>
<accession>A0A1G6S2D6</accession>
<dbReference type="Gene3D" id="1.10.1070.20">
    <property type="match status" value="1"/>
</dbReference>
<dbReference type="Proteomes" id="UP000199519">
    <property type="component" value="Unassembled WGS sequence"/>
</dbReference>
<keyword evidence="2" id="KW-0418">Kinase</keyword>
<evidence type="ECO:0000313" key="7">
    <source>
        <dbReference type="EMBL" id="SET08467.1"/>
    </source>
</evidence>
<sequence length="291" mass="34705">MNKNQKYKIIDVSNWELIEEGKGYSNSYWLRDTESRNRALFKMPKYNEHYDWYGGGHWAEKIVSEIGEELNLKVPQIDLALYNSSHGCISYRFLNKDEILKEGVDLMSYEITEANRQNYTLNNILSDLKEYDLIEEFIEILLFDGFIGQTDRHEENWGIIVSEKNDITPKLAPIYDNASSLARERLPHHVEKLLKDENFFRSYLRKCKSCIRLNGNEKITQYDMLYYLKQSYSDIYKDFITKLKLLKEDIIREIVFKVPENFMSENQKKLVLKILMERRSWMLDLVEKEGD</sequence>